<reference evidence="2" key="1">
    <citation type="submission" date="2015-04" db="UniProtKB">
        <authorList>
            <consortium name="EnsemblPlants"/>
        </authorList>
    </citation>
    <scope>IDENTIFICATION</scope>
    <source>
        <strain evidence="2">SL10</strain>
    </source>
</reference>
<feature type="compositionally biased region" description="Gly residues" evidence="1">
    <location>
        <begin position="69"/>
        <end position="80"/>
    </location>
</feature>
<dbReference type="Proteomes" id="UP000006591">
    <property type="component" value="Chromosome 1"/>
</dbReference>
<keyword evidence="3" id="KW-1185">Reference proteome</keyword>
<feature type="region of interest" description="Disordered" evidence="1">
    <location>
        <begin position="1"/>
        <end position="22"/>
    </location>
</feature>
<sequence>MGPKSRPDLAESESPPRRYTYPRDSTAHVLRCSPVPCRVTRCDKLSNNARVLTITEADRHGWDRSRLSLGGGGGGGGGGAPSPNPKSPFGVGPSTCPAGRGTCRRANGYGEHSR</sequence>
<evidence type="ECO:0000256" key="1">
    <source>
        <dbReference type="SAM" id="MobiDB-lite"/>
    </source>
</evidence>
<dbReference type="HOGENOM" id="CLU_2125061_0_0_1"/>
<dbReference type="EnsemblPlants" id="ONIVA01G33190.1">
    <property type="protein sequence ID" value="ONIVA01G33190.1"/>
    <property type="gene ID" value="ONIVA01G33190"/>
</dbReference>
<evidence type="ECO:0000313" key="2">
    <source>
        <dbReference type="EnsemblPlants" id="ONIVA01G33190.1"/>
    </source>
</evidence>
<evidence type="ECO:0000313" key="3">
    <source>
        <dbReference type="Proteomes" id="UP000006591"/>
    </source>
</evidence>
<reference evidence="2" key="2">
    <citation type="submission" date="2018-04" db="EMBL/GenBank/DDBJ databases">
        <title>OnivRS2 (Oryza nivara Reference Sequence Version 2).</title>
        <authorList>
            <person name="Zhang J."/>
            <person name="Kudrna D."/>
            <person name="Lee S."/>
            <person name="Talag J."/>
            <person name="Rajasekar S."/>
            <person name="Welchert J."/>
            <person name="Hsing Y.-I."/>
            <person name="Wing R.A."/>
        </authorList>
    </citation>
    <scope>NUCLEOTIDE SEQUENCE [LARGE SCALE GENOMIC DNA]</scope>
</reference>
<protein>
    <submittedName>
        <fullName evidence="2">Uncharacterized protein</fullName>
    </submittedName>
</protein>
<accession>A0A0E0FSB7</accession>
<dbReference type="Gramene" id="ONIVA01G33190.1">
    <property type="protein sequence ID" value="ONIVA01G33190.1"/>
    <property type="gene ID" value="ONIVA01G33190"/>
</dbReference>
<dbReference type="AlphaFoldDB" id="A0A0E0FSB7"/>
<organism evidence="2">
    <name type="scientific">Oryza nivara</name>
    <name type="common">Indian wild rice</name>
    <name type="synonym">Oryza sativa f. spontanea</name>
    <dbReference type="NCBI Taxonomy" id="4536"/>
    <lineage>
        <taxon>Eukaryota</taxon>
        <taxon>Viridiplantae</taxon>
        <taxon>Streptophyta</taxon>
        <taxon>Embryophyta</taxon>
        <taxon>Tracheophyta</taxon>
        <taxon>Spermatophyta</taxon>
        <taxon>Magnoliopsida</taxon>
        <taxon>Liliopsida</taxon>
        <taxon>Poales</taxon>
        <taxon>Poaceae</taxon>
        <taxon>BOP clade</taxon>
        <taxon>Oryzoideae</taxon>
        <taxon>Oryzeae</taxon>
        <taxon>Oryzinae</taxon>
        <taxon>Oryza</taxon>
    </lineage>
</organism>
<feature type="region of interest" description="Disordered" evidence="1">
    <location>
        <begin position="61"/>
        <end position="114"/>
    </location>
</feature>
<proteinExistence type="predicted"/>
<name>A0A0E0FSB7_ORYNI</name>